<name>A0ACB8AWR0_9AGAM</name>
<evidence type="ECO:0000313" key="2">
    <source>
        <dbReference type="Proteomes" id="UP000790709"/>
    </source>
</evidence>
<proteinExistence type="predicted"/>
<comment type="caution">
    <text evidence="1">The sequence shown here is derived from an EMBL/GenBank/DDBJ whole genome shotgun (WGS) entry which is preliminary data.</text>
</comment>
<organism evidence="1 2">
    <name type="scientific">Leucogyrophana mollusca</name>
    <dbReference type="NCBI Taxonomy" id="85980"/>
    <lineage>
        <taxon>Eukaryota</taxon>
        <taxon>Fungi</taxon>
        <taxon>Dikarya</taxon>
        <taxon>Basidiomycota</taxon>
        <taxon>Agaricomycotina</taxon>
        <taxon>Agaricomycetes</taxon>
        <taxon>Agaricomycetidae</taxon>
        <taxon>Boletales</taxon>
        <taxon>Boletales incertae sedis</taxon>
        <taxon>Leucogyrophana</taxon>
    </lineage>
</organism>
<dbReference type="Proteomes" id="UP000790709">
    <property type="component" value="Unassembled WGS sequence"/>
</dbReference>
<sequence>MKGKYFMHNLRTWTRAFIIDRKDVPLDSYGEWKVSKIDDEELVADLHLHLQSVGKYVKASDLVKYLDDVVYVDGHEREDVVKYRQTVFLPSWMALEPRMRKWANDGVTEETLPLPPGVRPVELWQHDESTFYANDHRKSGWVHVDAGSDPQPKGEGSSIMVSDFVSPDHGWCCSPDSQESAQVIFRAGKVRDGYYTCHNVFKQTSATMDLLEKHYPNLDHIFVFDNATTHLKRPDDALSARHMPKKIQEWGVDVTVTDATGKPVHGPDGKVLKKKVRMTDGRLPDGSPQSLYFPPGHKNAGKFKGMAEILRERGFENAHNLKAQCPGFKCKEGATDCCCRRILFNQPDFVDVPSLLETLCTRRGFGFLVLPKFHCELNFIEQCWGYAKRLYRLYPPTSKDADMEKNVHQALDSIPIECMRRFANRSSRFIDAYHKGLNGKQAAWANKRYRGHCVLPESILKELDDKHIS</sequence>
<reference evidence="1" key="1">
    <citation type="journal article" date="2021" name="New Phytol.">
        <title>Evolutionary innovations through gain and loss of genes in the ectomycorrhizal Boletales.</title>
        <authorList>
            <person name="Wu G."/>
            <person name="Miyauchi S."/>
            <person name="Morin E."/>
            <person name="Kuo A."/>
            <person name="Drula E."/>
            <person name="Varga T."/>
            <person name="Kohler A."/>
            <person name="Feng B."/>
            <person name="Cao Y."/>
            <person name="Lipzen A."/>
            <person name="Daum C."/>
            <person name="Hundley H."/>
            <person name="Pangilinan J."/>
            <person name="Johnson J."/>
            <person name="Barry K."/>
            <person name="LaButti K."/>
            <person name="Ng V."/>
            <person name="Ahrendt S."/>
            <person name="Min B."/>
            <person name="Choi I.G."/>
            <person name="Park H."/>
            <person name="Plett J.M."/>
            <person name="Magnuson J."/>
            <person name="Spatafora J.W."/>
            <person name="Nagy L.G."/>
            <person name="Henrissat B."/>
            <person name="Grigoriev I.V."/>
            <person name="Yang Z.L."/>
            <person name="Xu J."/>
            <person name="Martin F.M."/>
        </authorList>
    </citation>
    <scope>NUCLEOTIDE SEQUENCE</scope>
    <source>
        <strain evidence="1">KUC20120723A-06</strain>
    </source>
</reference>
<protein>
    <submittedName>
        <fullName evidence="1">Uncharacterized protein</fullName>
    </submittedName>
</protein>
<keyword evidence="2" id="KW-1185">Reference proteome</keyword>
<evidence type="ECO:0000313" key="1">
    <source>
        <dbReference type="EMBL" id="KAH7917404.1"/>
    </source>
</evidence>
<gene>
    <name evidence="1" type="ORF">BV22DRAFT_1108579</name>
</gene>
<accession>A0ACB8AWR0</accession>
<dbReference type="EMBL" id="MU267078">
    <property type="protein sequence ID" value="KAH7917404.1"/>
    <property type="molecule type" value="Genomic_DNA"/>
</dbReference>